<geneLocation type="plasmid" evidence="1 2">
    <name>unnamed2</name>
</geneLocation>
<reference evidence="1 2" key="1">
    <citation type="submission" date="2020-01" db="EMBL/GenBank/DDBJ databases">
        <title>Pseudarthrobacter psychrotolerans sp. nov., isolated from antarctic soil.</title>
        <authorList>
            <person name="Shin Y."/>
            <person name="Park W."/>
        </authorList>
    </citation>
    <scope>NUCLEOTIDE SEQUENCE [LARGE SCALE GENOMIC DNA]</scope>
    <source>
        <strain evidence="1 2">YJ56</strain>
        <plasmid evidence="1 2">unnamed2</plasmid>
    </source>
</reference>
<organism evidence="1 2">
    <name type="scientific">Pseudarthrobacter psychrotolerans</name>
    <dbReference type="NCBI Taxonomy" id="2697569"/>
    <lineage>
        <taxon>Bacteria</taxon>
        <taxon>Bacillati</taxon>
        <taxon>Actinomycetota</taxon>
        <taxon>Actinomycetes</taxon>
        <taxon>Micrococcales</taxon>
        <taxon>Micrococcaceae</taxon>
        <taxon>Pseudarthrobacter</taxon>
    </lineage>
</organism>
<dbReference type="KEGG" id="psey:GU243_23925"/>
<evidence type="ECO:0000313" key="1">
    <source>
        <dbReference type="EMBL" id="QHK22615.1"/>
    </source>
</evidence>
<dbReference type="AlphaFoldDB" id="A0A6P1NPJ4"/>
<proteinExistence type="predicted"/>
<gene>
    <name evidence="1" type="ORF">GU243_23925</name>
</gene>
<name>A0A6P1NPJ4_9MICC</name>
<accession>A0A6P1NPJ4</accession>
<evidence type="ECO:0000313" key="2">
    <source>
        <dbReference type="Proteomes" id="UP000464186"/>
    </source>
</evidence>
<dbReference type="EMBL" id="CP047900">
    <property type="protein sequence ID" value="QHK22615.1"/>
    <property type="molecule type" value="Genomic_DNA"/>
</dbReference>
<keyword evidence="2" id="KW-1185">Reference proteome</keyword>
<sequence length="107" mass="11142">MSKRVWILPTALGVAGLLIGSGLGFGFAPAVPAEGTPASCIEALALADEGIGANTAILRHAADALTATSDSDFRDARNGIDKELDRLASMSDRYESTKHDCREGARP</sequence>
<protein>
    <submittedName>
        <fullName evidence="1">Uncharacterized protein</fullName>
    </submittedName>
</protein>
<dbReference type="Proteomes" id="UP000464186">
    <property type="component" value="Plasmid unnamed2"/>
</dbReference>
<keyword evidence="1" id="KW-0614">Plasmid</keyword>